<name>S9U9B2_9TRYP</name>
<keyword evidence="3" id="KW-1185">Reference proteome</keyword>
<feature type="region of interest" description="Disordered" evidence="1">
    <location>
        <begin position="527"/>
        <end position="552"/>
    </location>
</feature>
<protein>
    <submittedName>
        <fullName evidence="2">Uncharacterized protein</fullName>
    </submittedName>
</protein>
<accession>S9U9B2</accession>
<proteinExistence type="predicted"/>
<sequence length="702" mass="78185">MDLINKTVCPLHPLMCAKGSEDSYSVIRKEVFDLELNFQLITKLVSRYTEHPIASFIQGDGLHTRYLNGYQFNLLNYGFVLHAEHRLILTKAPLGTNREVYIRRHHLETLERDLNNRGAAANVSSVVRADAEENLKEHNFIVYRLSESDDGQVTPLFRLFFRNEGNTDRPLFVLKNVLVSSQHYPFVLRWQNEGPARLSDAELARRRDGILQDAVIMDLVQAYEETVEGIRPAWSELRGVQNMVADPTWLLLSYAKFEGDGETSASLSPRKLVATDEQPVSLTTKVVQTCDSYSLPFQYLHNSERLANRLLIHKRDGGLIAAWRQGLLDVSYFEEGDGSEVPMAGEAPCVRVLFRATSSGGMDLDEKELSVCSPNREEYSPPFVYTYEGEECVRVWVLKALLAAEMAHVHVLLFDVDPTLLLSHCVQLLGEDGVRDESEEASLRTLCRVIVETVEDFIQHTGEIWLVHVSFFDYYAYPSAAIAAAALKEIRAKKVADEKQYRLQQTVEEVVLQNPLAMSSVVDSSVDNLSHSSRRPSRPSTGGGSASAKRSGSLMVHTGHYRSSVTPLVVAKAERAGVHVDDDSIAHLFAILQGREDADGAAEGDAAVRATDGEVAVELLVNVLSLKLDPHTTDKVLCLLPFENPLTSLDHCGVPLDEPHIRKYVMGFRKRGAPGVRSDVAAEDAALNYAEFSMLMLSLAHI</sequence>
<evidence type="ECO:0000313" key="3">
    <source>
        <dbReference type="Proteomes" id="UP000015354"/>
    </source>
</evidence>
<gene>
    <name evidence="2" type="ORF">STCU_06735</name>
</gene>
<evidence type="ECO:0000313" key="2">
    <source>
        <dbReference type="EMBL" id="EPY25508.1"/>
    </source>
</evidence>
<dbReference type="EMBL" id="ATMH01006735">
    <property type="protein sequence ID" value="EPY25508.1"/>
    <property type="molecule type" value="Genomic_DNA"/>
</dbReference>
<organism evidence="2 3">
    <name type="scientific">Strigomonas culicis</name>
    <dbReference type="NCBI Taxonomy" id="28005"/>
    <lineage>
        <taxon>Eukaryota</taxon>
        <taxon>Discoba</taxon>
        <taxon>Euglenozoa</taxon>
        <taxon>Kinetoplastea</taxon>
        <taxon>Metakinetoplastina</taxon>
        <taxon>Trypanosomatida</taxon>
        <taxon>Trypanosomatidae</taxon>
        <taxon>Strigomonadinae</taxon>
        <taxon>Strigomonas</taxon>
    </lineage>
</organism>
<dbReference type="OrthoDB" id="272564at2759"/>
<comment type="caution">
    <text evidence="2">The sequence shown here is derived from an EMBL/GenBank/DDBJ whole genome shotgun (WGS) entry which is preliminary data.</text>
</comment>
<dbReference type="Proteomes" id="UP000015354">
    <property type="component" value="Unassembled WGS sequence"/>
</dbReference>
<reference evidence="2 3" key="1">
    <citation type="journal article" date="2013" name="PLoS ONE">
        <title>Predicting the Proteins of Angomonas deanei, Strigomonas culicis and Their Respective Endosymbionts Reveals New Aspects of the Trypanosomatidae Family.</title>
        <authorList>
            <person name="Motta M.C."/>
            <person name="Martins A.C."/>
            <person name="de Souza S.S."/>
            <person name="Catta-Preta C.M."/>
            <person name="Silva R."/>
            <person name="Klein C.C."/>
            <person name="de Almeida L.G."/>
            <person name="de Lima Cunha O."/>
            <person name="Ciapina L.P."/>
            <person name="Brocchi M."/>
            <person name="Colabardini A.C."/>
            <person name="de Araujo Lima B."/>
            <person name="Machado C.R."/>
            <person name="de Almeida Soares C.M."/>
            <person name="Probst C.M."/>
            <person name="de Menezes C.B."/>
            <person name="Thompson C.E."/>
            <person name="Bartholomeu D.C."/>
            <person name="Gradia D.F."/>
            <person name="Pavoni D.P."/>
            <person name="Grisard E.C."/>
            <person name="Fantinatti-Garboggini F."/>
            <person name="Marchini F.K."/>
            <person name="Rodrigues-Luiz G.F."/>
            <person name="Wagner G."/>
            <person name="Goldman G.H."/>
            <person name="Fietto J.L."/>
            <person name="Elias M.C."/>
            <person name="Goldman M.H."/>
            <person name="Sagot M.F."/>
            <person name="Pereira M."/>
            <person name="Stoco P.H."/>
            <person name="de Mendonca-Neto R.P."/>
            <person name="Teixeira S.M."/>
            <person name="Maciel T.E."/>
            <person name="de Oliveira Mendes T.A."/>
            <person name="Urmenyi T.P."/>
            <person name="de Souza W."/>
            <person name="Schenkman S."/>
            <person name="de Vasconcelos A.T."/>
        </authorList>
    </citation>
    <scope>NUCLEOTIDE SEQUENCE [LARGE SCALE GENOMIC DNA]</scope>
</reference>
<dbReference type="AlphaFoldDB" id="S9U9B2"/>
<evidence type="ECO:0000256" key="1">
    <source>
        <dbReference type="SAM" id="MobiDB-lite"/>
    </source>
</evidence>